<keyword evidence="8" id="KW-0811">Translocation</keyword>
<protein>
    <submittedName>
        <fullName evidence="11">Preprotein translocase subunit YajC</fullName>
    </submittedName>
</protein>
<dbReference type="NCBIfam" id="TIGR00739">
    <property type="entry name" value="yajC"/>
    <property type="match status" value="1"/>
</dbReference>
<feature type="transmembrane region" description="Helical" evidence="10">
    <location>
        <begin position="6"/>
        <end position="24"/>
    </location>
</feature>
<dbReference type="GO" id="GO:0005886">
    <property type="term" value="C:plasma membrane"/>
    <property type="evidence" value="ECO:0007669"/>
    <property type="project" value="UniProtKB-SubCell"/>
</dbReference>
<dbReference type="PRINTS" id="PR01853">
    <property type="entry name" value="YAJCTRNLCASE"/>
</dbReference>
<dbReference type="AlphaFoldDB" id="A0A424YH95"/>
<keyword evidence="9 10" id="KW-0472">Membrane</keyword>
<evidence type="ECO:0000256" key="9">
    <source>
        <dbReference type="ARBA" id="ARBA00023136"/>
    </source>
</evidence>
<comment type="caution">
    <text evidence="11">The sequence shown here is derived from an EMBL/GenBank/DDBJ whole genome shotgun (WGS) entry which is preliminary data.</text>
</comment>
<keyword evidence="3" id="KW-0813">Transport</keyword>
<evidence type="ECO:0000256" key="2">
    <source>
        <dbReference type="ARBA" id="ARBA00006742"/>
    </source>
</evidence>
<dbReference type="PANTHER" id="PTHR33909:SF1">
    <property type="entry name" value="SEC TRANSLOCON ACCESSORY COMPLEX SUBUNIT YAJC"/>
    <property type="match status" value="1"/>
</dbReference>
<name>A0A424YH95_9FIRM</name>
<dbReference type="InterPro" id="IPR003849">
    <property type="entry name" value="Preprotein_translocase_YajC"/>
</dbReference>
<dbReference type="SMART" id="SM01323">
    <property type="entry name" value="YajC"/>
    <property type="match status" value="1"/>
</dbReference>
<dbReference type="Pfam" id="PF02699">
    <property type="entry name" value="YajC"/>
    <property type="match status" value="1"/>
</dbReference>
<proteinExistence type="inferred from homology"/>
<reference evidence="11 12" key="1">
    <citation type="submission" date="2018-08" db="EMBL/GenBank/DDBJ databases">
        <title>The metabolism and importance of syntrophic acetate oxidation coupled to methane or sulfide production in haloalkaline environments.</title>
        <authorList>
            <person name="Timmers P.H.A."/>
            <person name="Vavourakis C.D."/>
            <person name="Sorokin D.Y."/>
            <person name="Sinninghe Damste J.S."/>
            <person name="Muyzer G."/>
            <person name="Stams A.J.M."/>
            <person name="Plugge C.M."/>
        </authorList>
    </citation>
    <scope>NUCLEOTIDE SEQUENCE [LARGE SCALE GENOMIC DNA]</scope>
    <source>
        <strain evidence="11">MSAO_Bac1</strain>
    </source>
</reference>
<dbReference type="Proteomes" id="UP000285138">
    <property type="component" value="Unassembled WGS sequence"/>
</dbReference>
<evidence type="ECO:0000256" key="3">
    <source>
        <dbReference type="ARBA" id="ARBA00022448"/>
    </source>
</evidence>
<evidence type="ECO:0000256" key="1">
    <source>
        <dbReference type="ARBA" id="ARBA00004162"/>
    </source>
</evidence>
<keyword evidence="4" id="KW-1003">Cell membrane</keyword>
<evidence type="ECO:0000313" key="12">
    <source>
        <dbReference type="Proteomes" id="UP000285138"/>
    </source>
</evidence>
<dbReference type="EMBL" id="QZAA01000066">
    <property type="protein sequence ID" value="RQD77500.1"/>
    <property type="molecule type" value="Genomic_DNA"/>
</dbReference>
<organism evidence="11 12">
    <name type="scientific">Candidatus Syntrophonatronum acetioxidans</name>
    <dbReference type="NCBI Taxonomy" id="1795816"/>
    <lineage>
        <taxon>Bacteria</taxon>
        <taxon>Bacillati</taxon>
        <taxon>Bacillota</taxon>
        <taxon>Clostridia</taxon>
        <taxon>Eubacteriales</taxon>
        <taxon>Syntrophomonadaceae</taxon>
        <taxon>Candidatus Syntrophonatronum</taxon>
    </lineage>
</organism>
<evidence type="ECO:0000256" key="8">
    <source>
        <dbReference type="ARBA" id="ARBA00023010"/>
    </source>
</evidence>
<gene>
    <name evidence="11" type="primary">yajC</name>
    <name evidence="11" type="ORF">D5R97_02205</name>
</gene>
<comment type="similarity">
    <text evidence="2">Belongs to the YajC family.</text>
</comment>
<evidence type="ECO:0000256" key="5">
    <source>
        <dbReference type="ARBA" id="ARBA00022692"/>
    </source>
</evidence>
<dbReference type="PANTHER" id="PTHR33909">
    <property type="entry name" value="SEC TRANSLOCON ACCESSORY COMPLEX SUBUNIT YAJC"/>
    <property type="match status" value="1"/>
</dbReference>
<evidence type="ECO:0000313" key="11">
    <source>
        <dbReference type="EMBL" id="RQD77500.1"/>
    </source>
</evidence>
<evidence type="ECO:0000256" key="4">
    <source>
        <dbReference type="ARBA" id="ARBA00022475"/>
    </source>
</evidence>
<keyword evidence="5 10" id="KW-0812">Transmembrane</keyword>
<sequence length="89" mass="10285">MDFEGFAGLIPLIVFFVIFYFLLIRPQQKQQKARQEMLSNLKKGDEIVTIGGMYGTIKDIKDDELIVKIADNLSIRMARYGVERIRDDS</sequence>
<evidence type="ECO:0000256" key="6">
    <source>
        <dbReference type="ARBA" id="ARBA00022927"/>
    </source>
</evidence>
<accession>A0A424YH95</accession>
<keyword evidence="7 10" id="KW-1133">Transmembrane helix</keyword>
<dbReference type="GO" id="GO:0015031">
    <property type="term" value="P:protein transport"/>
    <property type="evidence" value="ECO:0007669"/>
    <property type="project" value="UniProtKB-KW"/>
</dbReference>
<evidence type="ECO:0000256" key="10">
    <source>
        <dbReference type="SAM" id="Phobius"/>
    </source>
</evidence>
<comment type="subcellular location">
    <subcellularLocation>
        <location evidence="1">Cell membrane</location>
        <topology evidence="1">Single-pass membrane protein</topology>
    </subcellularLocation>
</comment>
<evidence type="ECO:0000256" key="7">
    <source>
        <dbReference type="ARBA" id="ARBA00022989"/>
    </source>
</evidence>
<keyword evidence="6" id="KW-0653">Protein transport</keyword>